<evidence type="ECO:0000256" key="11">
    <source>
        <dbReference type="ARBA" id="ARBA00022989"/>
    </source>
</evidence>
<comment type="function">
    <text evidence="1">Core subunit of the mitochondrial membrane respiratory chain NADH dehydrogenase (Complex I) that is believed to belong to the minimal assembly required for catalysis. Complex I functions in the transfer of electrons from NADH to the respiratory chain. The immediate electron acceptor for the enzyme is believed to be ubiquinone.</text>
</comment>
<comment type="function">
    <text evidence="17">Core subunit of the mitochondrial membrane respiratory chain NADH dehydrogenase (Complex I) which catalyzes electron transfer from NADH through the respiratory chain, using ubiquinone as an electron acceptor. Essential for the catalytic activity and assembly of complex I.</text>
</comment>
<dbReference type="AlphaFoldDB" id="A0A6C0STJ5"/>
<feature type="transmembrane region" description="Helical" evidence="17">
    <location>
        <begin position="207"/>
        <end position="227"/>
    </location>
</feature>
<evidence type="ECO:0000256" key="8">
    <source>
        <dbReference type="ARBA" id="ARBA00022692"/>
    </source>
</evidence>
<feature type="transmembrane region" description="Helical" evidence="17">
    <location>
        <begin position="50"/>
        <end position="68"/>
    </location>
</feature>
<feature type="transmembrane region" description="Helical" evidence="17">
    <location>
        <begin position="329"/>
        <end position="351"/>
    </location>
</feature>
<dbReference type="GO" id="GO:0048039">
    <property type="term" value="F:ubiquinone binding"/>
    <property type="evidence" value="ECO:0007669"/>
    <property type="project" value="TreeGrafter"/>
</dbReference>
<geneLocation type="mitochondrion" evidence="19"/>
<evidence type="ECO:0000259" key="18">
    <source>
        <dbReference type="Pfam" id="PF00361"/>
    </source>
</evidence>
<feature type="transmembrane region" description="Helical" evidence="17">
    <location>
        <begin position="388"/>
        <end position="407"/>
    </location>
</feature>
<evidence type="ECO:0000256" key="2">
    <source>
        <dbReference type="ARBA" id="ARBA00004225"/>
    </source>
</evidence>
<feature type="transmembrane region" description="Helical" evidence="17">
    <location>
        <begin position="266"/>
        <end position="289"/>
    </location>
</feature>
<keyword evidence="8 17" id="KW-0812">Transmembrane</keyword>
<evidence type="ECO:0000256" key="16">
    <source>
        <dbReference type="ARBA" id="ARBA00049551"/>
    </source>
</evidence>
<dbReference type="GO" id="GO:0015990">
    <property type="term" value="P:electron transport coupled proton transport"/>
    <property type="evidence" value="ECO:0007669"/>
    <property type="project" value="TreeGrafter"/>
</dbReference>
<organism evidence="19">
    <name type="scientific">Tyrophagus putrescentiae</name>
    <name type="common">Mold mite</name>
    <name type="synonym">Acarus putrescentiae</name>
    <dbReference type="NCBI Taxonomy" id="59818"/>
    <lineage>
        <taxon>Eukaryota</taxon>
        <taxon>Metazoa</taxon>
        <taxon>Ecdysozoa</taxon>
        <taxon>Arthropoda</taxon>
        <taxon>Chelicerata</taxon>
        <taxon>Arachnida</taxon>
        <taxon>Acari</taxon>
        <taxon>Acariformes</taxon>
        <taxon>Sarcoptiformes</taxon>
        <taxon>Astigmata</taxon>
        <taxon>Acaroidea</taxon>
        <taxon>Acaridae</taxon>
        <taxon>Tyrophaginae</taxon>
        <taxon>Tyrophagus</taxon>
    </lineage>
</organism>
<evidence type="ECO:0000256" key="7">
    <source>
        <dbReference type="ARBA" id="ARBA00022660"/>
    </source>
</evidence>
<feature type="transmembrane region" description="Helical" evidence="17">
    <location>
        <begin position="357"/>
        <end position="376"/>
    </location>
</feature>
<evidence type="ECO:0000256" key="4">
    <source>
        <dbReference type="ARBA" id="ARBA00012944"/>
    </source>
</evidence>
<dbReference type="GO" id="GO:0003954">
    <property type="term" value="F:NADH dehydrogenase activity"/>
    <property type="evidence" value="ECO:0007669"/>
    <property type="project" value="TreeGrafter"/>
</dbReference>
<feature type="transmembrane region" description="Helical" evidence="17">
    <location>
        <begin position="75"/>
        <end position="92"/>
    </location>
</feature>
<dbReference type="InterPro" id="IPR001750">
    <property type="entry name" value="ND/Mrp_TM"/>
</dbReference>
<evidence type="ECO:0000256" key="3">
    <source>
        <dbReference type="ARBA" id="ARBA00009025"/>
    </source>
</evidence>
<dbReference type="PANTHER" id="PTHR43507">
    <property type="entry name" value="NADH-UBIQUINONE OXIDOREDUCTASE CHAIN 4"/>
    <property type="match status" value="1"/>
</dbReference>
<keyword evidence="15 17" id="KW-0472">Membrane</keyword>
<dbReference type="GO" id="GO:0008137">
    <property type="term" value="F:NADH dehydrogenase (ubiquinone) activity"/>
    <property type="evidence" value="ECO:0007669"/>
    <property type="project" value="UniProtKB-UniRule"/>
</dbReference>
<keyword evidence="11 17" id="KW-1133">Transmembrane helix</keyword>
<accession>A0A6C0STJ5</accession>
<evidence type="ECO:0000256" key="6">
    <source>
        <dbReference type="ARBA" id="ARBA00022448"/>
    </source>
</evidence>
<evidence type="ECO:0000256" key="5">
    <source>
        <dbReference type="ARBA" id="ARBA00021006"/>
    </source>
</evidence>
<gene>
    <name evidence="19" type="primary">ND4</name>
</gene>
<feature type="transmembrane region" description="Helical" evidence="17">
    <location>
        <begin position="98"/>
        <end position="118"/>
    </location>
</feature>
<keyword evidence="7 17" id="KW-0679">Respiratory chain</keyword>
<name>A0A6C0STJ5_TYRPU</name>
<dbReference type="Pfam" id="PF00361">
    <property type="entry name" value="Proton_antipo_M"/>
    <property type="match status" value="1"/>
</dbReference>
<sequence length="434" mass="51132">MKMMMSVFCLLSVFYVFLDFFFFNWVFLFMVFFMFNFYGGFTDGFFYSDYFSLLLVFVTFWVFLFSFLSMKFSNPNFVVLWVMMFFLFFSFFTVNYLFFYVFFEFVFVMMFIFLLGWGKTLERLQASFYMFFYTMVFSLPFLVFLIYLNFSISDSFSSLTFSQYDDNLIYNDFFWVFMILVFVVKLPLFGFHLWLPKAHVEAPVAGSMILAGVLLKLGGYGIFRFFSSVGCFNFSYSVLFSYIFYVSLYGAVFVSLICIRQMDLKMLIAYSSVVHMSVMILGILSFSIWGVYGALLMMIAHGFISPMMFYLMTYLYENHHSRSIMVLKGVLICNPLFCLLWFLCCSLNLSAPPFMSFYSEVIIFGSLGSLGLLEWLMITLSCFFTGVYCIYSYVVVSHGSSLSSLFYFLDYKIVLVSVSHFIFVIFYPIIFFLY</sequence>
<dbReference type="GO" id="GO:0042773">
    <property type="term" value="P:ATP synthesis coupled electron transport"/>
    <property type="evidence" value="ECO:0007669"/>
    <property type="project" value="InterPro"/>
</dbReference>
<keyword evidence="13 17" id="KW-0830">Ubiquinone</keyword>
<evidence type="ECO:0000256" key="13">
    <source>
        <dbReference type="ARBA" id="ARBA00023075"/>
    </source>
</evidence>
<evidence type="ECO:0000256" key="12">
    <source>
        <dbReference type="ARBA" id="ARBA00023027"/>
    </source>
</evidence>
<comment type="catalytic activity">
    <reaction evidence="16 17">
        <text>a ubiquinone + NADH + 5 H(+)(in) = a ubiquinol + NAD(+) + 4 H(+)(out)</text>
        <dbReference type="Rhea" id="RHEA:29091"/>
        <dbReference type="Rhea" id="RHEA-COMP:9565"/>
        <dbReference type="Rhea" id="RHEA-COMP:9566"/>
        <dbReference type="ChEBI" id="CHEBI:15378"/>
        <dbReference type="ChEBI" id="CHEBI:16389"/>
        <dbReference type="ChEBI" id="CHEBI:17976"/>
        <dbReference type="ChEBI" id="CHEBI:57540"/>
        <dbReference type="ChEBI" id="CHEBI:57945"/>
        <dbReference type="EC" id="7.1.1.2"/>
    </reaction>
</comment>
<keyword evidence="10 17" id="KW-0249">Electron transport</keyword>
<keyword evidence="6 17" id="KW-0813">Transport</keyword>
<keyword evidence="14 17" id="KW-0496">Mitochondrion</keyword>
<feature type="domain" description="NADH:quinone oxidoreductase/Mrp antiporter transmembrane" evidence="18">
    <location>
        <begin position="95"/>
        <end position="383"/>
    </location>
</feature>
<protein>
    <recommendedName>
        <fullName evidence="5 17">NADH-ubiquinone oxidoreductase chain 4</fullName>
        <ecNumber evidence="4 17">7.1.1.2</ecNumber>
    </recommendedName>
</protein>
<evidence type="ECO:0000256" key="17">
    <source>
        <dbReference type="RuleBase" id="RU003297"/>
    </source>
</evidence>
<dbReference type="EC" id="7.1.1.2" evidence="4 17"/>
<dbReference type="GO" id="GO:0031966">
    <property type="term" value="C:mitochondrial membrane"/>
    <property type="evidence" value="ECO:0007669"/>
    <property type="project" value="UniProtKB-SubCell"/>
</dbReference>
<feature type="transmembrane region" description="Helical" evidence="17">
    <location>
        <begin position="239"/>
        <end position="259"/>
    </location>
</feature>
<dbReference type="PRINTS" id="PR01437">
    <property type="entry name" value="NUOXDRDTASE4"/>
</dbReference>
<feature type="transmembrane region" description="Helical" evidence="17">
    <location>
        <begin position="130"/>
        <end position="153"/>
    </location>
</feature>
<feature type="transmembrane region" description="Helical" evidence="17">
    <location>
        <begin position="413"/>
        <end position="433"/>
    </location>
</feature>
<comment type="similarity">
    <text evidence="3 17">Belongs to the complex I subunit 4 family.</text>
</comment>
<feature type="transmembrane region" description="Helical" evidence="17">
    <location>
        <begin position="7"/>
        <end position="38"/>
    </location>
</feature>
<keyword evidence="9" id="KW-1278">Translocase</keyword>
<evidence type="ECO:0000256" key="14">
    <source>
        <dbReference type="ARBA" id="ARBA00023128"/>
    </source>
</evidence>
<dbReference type="InterPro" id="IPR003918">
    <property type="entry name" value="NADH_UbQ_OxRdtase"/>
</dbReference>
<comment type="subcellular location">
    <subcellularLocation>
        <location evidence="2 17">Mitochondrion membrane</location>
        <topology evidence="2 17">Multi-pass membrane protein</topology>
    </subcellularLocation>
</comment>
<dbReference type="PANTHER" id="PTHR43507:SF20">
    <property type="entry name" value="NADH-UBIQUINONE OXIDOREDUCTASE CHAIN 4"/>
    <property type="match status" value="1"/>
</dbReference>
<evidence type="ECO:0000256" key="1">
    <source>
        <dbReference type="ARBA" id="ARBA00003257"/>
    </source>
</evidence>
<reference evidence="19" key="1">
    <citation type="submission" date="2019-01" db="EMBL/GenBank/DDBJ databases">
        <authorList>
            <person name="Sun E."/>
            <person name="Fang W."/>
        </authorList>
    </citation>
    <scope>NUCLEOTIDE SEQUENCE</scope>
</reference>
<dbReference type="EMBL" id="MK393792">
    <property type="protein sequence ID" value="QIA92564.1"/>
    <property type="molecule type" value="Genomic_DNA"/>
</dbReference>
<evidence type="ECO:0000256" key="10">
    <source>
        <dbReference type="ARBA" id="ARBA00022982"/>
    </source>
</evidence>
<evidence type="ECO:0000256" key="9">
    <source>
        <dbReference type="ARBA" id="ARBA00022967"/>
    </source>
</evidence>
<feature type="transmembrane region" description="Helical" evidence="17">
    <location>
        <begin position="173"/>
        <end position="195"/>
    </location>
</feature>
<evidence type="ECO:0000313" key="19">
    <source>
        <dbReference type="EMBL" id="QIA92564.1"/>
    </source>
</evidence>
<keyword evidence="12 17" id="KW-0520">NAD</keyword>
<feature type="transmembrane region" description="Helical" evidence="17">
    <location>
        <begin position="295"/>
        <end position="317"/>
    </location>
</feature>
<proteinExistence type="inferred from homology"/>
<evidence type="ECO:0000256" key="15">
    <source>
        <dbReference type="ARBA" id="ARBA00023136"/>
    </source>
</evidence>